<dbReference type="InterPro" id="IPR036890">
    <property type="entry name" value="HATPase_C_sf"/>
</dbReference>
<dbReference type="SUPFAM" id="SSF47384">
    <property type="entry name" value="Homodimeric domain of signal transducing histidine kinase"/>
    <property type="match status" value="1"/>
</dbReference>
<feature type="transmembrane region" description="Helical" evidence="5">
    <location>
        <begin position="166"/>
        <end position="188"/>
    </location>
</feature>
<dbReference type="GO" id="GO:0000155">
    <property type="term" value="F:phosphorelay sensor kinase activity"/>
    <property type="evidence" value="ECO:0007669"/>
    <property type="project" value="InterPro"/>
</dbReference>
<dbReference type="STRING" id="500610.SAMN02799615_00744"/>
<accession>A0A1I1ZKE4</accession>
<dbReference type="SUPFAM" id="SSF55874">
    <property type="entry name" value="ATPase domain of HSP90 chaperone/DNA topoisomerase II/histidine kinase"/>
    <property type="match status" value="1"/>
</dbReference>
<feature type="transmembrane region" description="Helical" evidence="5">
    <location>
        <begin position="62"/>
        <end position="83"/>
    </location>
</feature>
<feature type="transmembrane region" description="Helical" evidence="5">
    <location>
        <begin position="89"/>
        <end position="108"/>
    </location>
</feature>
<evidence type="ECO:0000313" key="7">
    <source>
        <dbReference type="EMBL" id="SFE32072.1"/>
    </source>
</evidence>
<dbReference type="SMART" id="SM00387">
    <property type="entry name" value="HATPase_c"/>
    <property type="match status" value="1"/>
</dbReference>
<feature type="transmembrane region" description="Helical" evidence="5">
    <location>
        <begin position="120"/>
        <end position="146"/>
    </location>
</feature>
<dbReference type="InterPro" id="IPR003594">
    <property type="entry name" value="HATPase_dom"/>
</dbReference>
<feature type="coiled-coil region" evidence="4">
    <location>
        <begin position="197"/>
        <end position="227"/>
    </location>
</feature>
<proteinExistence type="predicted"/>
<evidence type="ECO:0000256" key="3">
    <source>
        <dbReference type="ARBA" id="ARBA00022553"/>
    </source>
</evidence>
<dbReference type="Pfam" id="PF02518">
    <property type="entry name" value="HATPase_c"/>
    <property type="match status" value="1"/>
</dbReference>
<keyword evidence="3" id="KW-0597">Phosphoprotein</keyword>
<dbReference type="AlphaFoldDB" id="A0A1I1ZKE4"/>
<dbReference type="PRINTS" id="PR00344">
    <property type="entry name" value="BCTRLSENSOR"/>
</dbReference>
<dbReference type="Proteomes" id="UP000199477">
    <property type="component" value="Unassembled WGS sequence"/>
</dbReference>
<keyword evidence="5" id="KW-0472">Membrane</keyword>
<protein>
    <recommendedName>
        <fullName evidence="2">histidine kinase</fullName>
        <ecNumber evidence="2">2.7.13.3</ecNumber>
    </recommendedName>
</protein>
<evidence type="ECO:0000256" key="4">
    <source>
        <dbReference type="SAM" id="Coils"/>
    </source>
</evidence>
<dbReference type="PANTHER" id="PTHR43065">
    <property type="entry name" value="SENSOR HISTIDINE KINASE"/>
    <property type="match status" value="1"/>
</dbReference>
<keyword evidence="8" id="KW-1185">Reference proteome</keyword>
<dbReference type="InterPro" id="IPR005467">
    <property type="entry name" value="His_kinase_dom"/>
</dbReference>
<evidence type="ECO:0000256" key="2">
    <source>
        <dbReference type="ARBA" id="ARBA00012438"/>
    </source>
</evidence>
<keyword evidence="7" id="KW-0808">Transferase</keyword>
<dbReference type="PANTHER" id="PTHR43065:SF42">
    <property type="entry name" value="TWO-COMPONENT SENSOR PPRA"/>
    <property type="match status" value="1"/>
</dbReference>
<dbReference type="InterPro" id="IPR004358">
    <property type="entry name" value="Sig_transdc_His_kin-like_C"/>
</dbReference>
<reference evidence="8" key="1">
    <citation type="submission" date="2016-10" db="EMBL/GenBank/DDBJ databases">
        <authorList>
            <person name="Varghese N."/>
            <person name="Submissions S."/>
        </authorList>
    </citation>
    <scope>NUCLEOTIDE SEQUENCE [LARGE SCALE GENOMIC DNA]</scope>
    <source>
        <strain evidence="8">UNC178MFTsu3.1</strain>
    </source>
</reference>
<evidence type="ECO:0000256" key="5">
    <source>
        <dbReference type="SAM" id="Phobius"/>
    </source>
</evidence>
<gene>
    <name evidence="7" type="ORF">SAMN02799615_00744</name>
</gene>
<evidence type="ECO:0000259" key="6">
    <source>
        <dbReference type="PROSITE" id="PS50109"/>
    </source>
</evidence>
<keyword evidence="7" id="KW-0418">Kinase</keyword>
<evidence type="ECO:0000313" key="8">
    <source>
        <dbReference type="Proteomes" id="UP000199477"/>
    </source>
</evidence>
<dbReference type="EMBL" id="FONH01000002">
    <property type="protein sequence ID" value="SFE32072.1"/>
    <property type="molecule type" value="Genomic_DNA"/>
</dbReference>
<name>A0A1I1ZKE4_9GAMM</name>
<keyword evidence="5" id="KW-1133">Transmembrane helix</keyword>
<dbReference type="SMART" id="SM00388">
    <property type="entry name" value="HisKA"/>
    <property type="match status" value="1"/>
</dbReference>
<dbReference type="InterPro" id="IPR003661">
    <property type="entry name" value="HisK_dim/P_dom"/>
</dbReference>
<dbReference type="InterPro" id="IPR036097">
    <property type="entry name" value="HisK_dim/P_sf"/>
</dbReference>
<dbReference type="EC" id="2.7.13.3" evidence="2"/>
<feature type="domain" description="Histidine kinase" evidence="6">
    <location>
        <begin position="236"/>
        <end position="440"/>
    </location>
</feature>
<sequence length="446" mass="47812">MSIEASSKSRPPFTRLRSLPAISHEPRGDRMLQVILAAVGAIALIAALAAHLDIDAGQPRDAWTAMVICAYAWTCLALARAGYYRLSAGLTVIGSLLLIGTGYVMYGLQAQPDLLMVHLLPLLLAGLLLGRAAVWWVALGSALSLALGAWSDLHGATSAGASSETWSSLFLAGMNFLVLATILDRLILSSQRAIARSRELDAAYRELQRTMDEKEQAYARLMEAQRMEAIGRLSTGVAHDFNHILSVIIGLVASPAARTAPEAALSRIERAARRGTILTRRLLSFSRPQSRNMSVFDLGEAIDEMSSLIAAMFHPRIRVDFEISAGDLLVKADRDELELALLNLASNASDAMPDGGHFTLSASVDGEHALVRAEDSGVGMPPHVLAHVFTPFFSTKPRGEGTGIGLTIVHRFVTDCGGSIAIDSQPDRGTRIEIRLPPLDEAAAVP</sequence>
<comment type="catalytic activity">
    <reaction evidence="1">
        <text>ATP + protein L-histidine = ADP + protein N-phospho-L-histidine.</text>
        <dbReference type="EC" id="2.7.13.3"/>
    </reaction>
</comment>
<organism evidence="7 8">
    <name type="scientific">Dyella marensis</name>
    <dbReference type="NCBI Taxonomy" id="500610"/>
    <lineage>
        <taxon>Bacteria</taxon>
        <taxon>Pseudomonadati</taxon>
        <taxon>Pseudomonadota</taxon>
        <taxon>Gammaproteobacteria</taxon>
        <taxon>Lysobacterales</taxon>
        <taxon>Rhodanobacteraceae</taxon>
        <taxon>Dyella</taxon>
    </lineage>
</organism>
<dbReference type="Gene3D" id="3.30.565.10">
    <property type="entry name" value="Histidine kinase-like ATPase, C-terminal domain"/>
    <property type="match status" value="1"/>
</dbReference>
<dbReference type="CDD" id="cd00082">
    <property type="entry name" value="HisKA"/>
    <property type="match status" value="1"/>
</dbReference>
<keyword evidence="5" id="KW-0812">Transmembrane</keyword>
<feature type="transmembrane region" description="Helical" evidence="5">
    <location>
        <begin position="31"/>
        <end position="50"/>
    </location>
</feature>
<keyword evidence="4" id="KW-0175">Coiled coil</keyword>
<dbReference type="Gene3D" id="1.10.287.130">
    <property type="match status" value="1"/>
</dbReference>
<evidence type="ECO:0000256" key="1">
    <source>
        <dbReference type="ARBA" id="ARBA00000085"/>
    </source>
</evidence>
<dbReference type="PROSITE" id="PS50109">
    <property type="entry name" value="HIS_KIN"/>
    <property type="match status" value="1"/>
</dbReference>